<protein>
    <submittedName>
        <fullName evidence="2">Uncharacterized protein</fullName>
    </submittedName>
</protein>
<dbReference type="AlphaFoldDB" id="A0A2W7I0D0"/>
<reference evidence="2 3" key="1">
    <citation type="submission" date="2018-06" db="EMBL/GenBank/DDBJ databases">
        <title>Genomic Encyclopedia of Archaeal and Bacterial Type Strains, Phase II (KMG-II): from individual species to whole genera.</title>
        <authorList>
            <person name="Goeker M."/>
        </authorList>
    </citation>
    <scope>NUCLEOTIDE SEQUENCE [LARGE SCALE GENOMIC DNA]</scope>
    <source>
        <strain evidence="2 3">DSM 24525</strain>
    </source>
</reference>
<gene>
    <name evidence="2" type="ORF">C8P66_13328</name>
</gene>
<name>A0A2W7I0D0_9PROT</name>
<feature type="region of interest" description="Disordered" evidence="1">
    <location>
        <begin position="92"/>
        <end position="112"/>
    </location>
</feature>
<dbReference type="EMBL" id="QKYU01000033">
    <property type="protein sequence ID" value="PZW38912.1"/>
    <property type="molecule type" value="Genomic_DNA"/>
</dbReference>
<accession>A0A2W7I0D0</accession>
<evidence type="ECO:0000313" key="2">
    <source>
        <dbReference type="EMBL" id="PZW38912.1"/>
    </source>
</evidence>
<evidence type="ECO:0000256" key="1">
    <source>
        <dbReference type="SAM" id="MobiDB-lite"/>
    </source>
</evidence>
<comment type="caution">
    <text evidence="2">The sequence shown here is derived from an EMBL/GenBank/DDBJ whole genome shotgun (WGS) entry which is preliminary data.</text>
</comment>
<dbReference type="Proteomes" id="UP000249688">
    <property type="component" value="Unassembled WGS sequence"/>
</dbReference>
<proteinExistence type="predicted"/>
<dbReference type="OrthoDB" id="8453614at2"/>
<sequence>MLGHILGGLTNAAAAEELLSSIADEALLMRVKSAADENAVTPGIYVAATVRQLLDYGTEEVWLDLVGKMANSPQPGAAALQAILARAFPAPSEQSCCGHEGHGQPKPVRRSS</sequence>
<evidence type="ECO:0000313" key="3">
    <source>
        <dbReference type="Proteomes" id="UP000249688"/>
    </source>
</evidence>
<dbReference type="RefSeq" id="WP_111400256.1">
    <property type="nucleotide sequence ID" value="NZ_QKYU01000033.1"/>
</dbReference>
<keyword evidence="3" id="KW-1185">Reference proteome</keyword>
<organism evidence="2 3">
    <name type="scientific">Humitalea rosea</name>
    <dbReference type="NCBI Taxonomy" id="990373"/>
    <lineage>
        <taxon>Bacteria</taxon>
        <taxon>Pseudomonadati</taxon>
        <taxon>Pseudomonadota</taxon>
        <taxon>Alphaproteobacteria</taxon>
        <taxon>Acetobacterales</taxon>
        <taxon>Roseomonadaceae</taxon>
        <taxon>Humitalea</taxon>
    </lineage>
</organism>